<keyword evidence="4" id="KW-1185">Reference proteome</keyword>
<evidence type="ECO:0000313" key="4">
    <source>
        <dbReference type="Proteomes" id="UP000716322"/>
    </source>
</evidence>
<dbReference type="PANTHER" id="PTHR37810:SF5">
    <property type="entry name" value="IMMUNITY PROTEIN SDPI"/>
    <property type="match status" value="1"/>
</dbReference>
<dbReference type="Proteomes" id="UP000716322">
    <property type="component" value="Unassembled WGS sequence"/>
</dbReference>
<dbReference type="Pfam" id="PF13630">
    <property type="entry name" value="SdpI"/>
    <property type="match status" value="1"/>
</dbReference>
<evidence type="ECO:0000313" key="3">
    <source>
        <dbReference type="EMBL" id="NIA54044.1"/>
    </source>
</evidence>
<feature type="transmembrane region" description="Helical" evidence="1">
    <location>
        <begin position="185"/>
        <end position="204"/>
    </location>
</feature>
<dbReference type="InterPro" id="IPR026272">
    <property type="entry name" value="SdpI"/>
</dbReference>
<sequence>MRKQYALWTTVLVAALLAATVRVYGLLPDQVPAHWNAAGHVDRYGPRGWVFVHPLILLGFALAWRIPPAVAPERFGDGDFASTYWFCGILLCALLAYVLGMVLWAAHTGTVDMTRALAAGIAIAFVLLGSVLGNVRRNFWFGIRTPWTLADERVWDATHRLAAKTMVGGGLLALALAPAHVARPWTLAILVLAAAAPAAWSRVVHRRLRRTP</sequence>
<proteinExistence type="predicted"/>
<reference evidence="3 4" key="1">
    <citation type="submission" date="2020-03" db="EMBL/GenBank/DDBJ databases">
        <title>Genome sequence of strain Massilia sp. TW-1.</title>
        <authorList>
            <person name="Chaudhary D.K."/>
        </authorList>
    </citation>
    <scope>NUCLEOTIDE SEQUENCE [LARGE SCALE GENOMIC DNA]</scope>
    <source>
        <strain evidence="3 4">TW-1</strain>
    </source>
</reference>
<dbReference type="Pfam" id="PF07853">
    <property type="entry name" value="DUF1648"/>
    <property type="match status" value="1"/>
</dbReference>
<evidence type="ECO:0000256" key="1">
    <source>
        <dbReference type="SAM" id="Phobius"/>
    </source>
</evidence>
<name>A0ABX0PBM0_9BURK</name>
<feature type="domain" description="DUF1648" evidence="2">
    <location>
        <begin position="12"/>
        <end position="57"/>
    </location>
</feature>
<organism evidence="3 4">
    <name type="scientific">Telluria antibiotica</name>
    <dbReference type="NCBI Taxonomy" id="2717319"/>
    <lineage>
        <taxon>Bacteria</taxon>
        <taxon>Pseudomonadati</taxon>
        <taxon>Pseudomonadota</taxon>
        <taxon>Betaproteobacteria</taxon>
        <taxon>Burkholderiales</taxon>
        <taxon>Oxalobacteraceae</taxon>
        <taxon>Telluria group</taxon>
        <taxon>Telluria</taxon>
    </lineage>
</organism>
<dbReference type="PIRSF" id="PIRSF038959">
    <property type="entry name" value="SdpI"/>
    <property type="match status" value="1"/>
</dbReference>
<comment type="caution">
    <text evidence="3">The sequence shown here is derived from an EMBL/GenBank/DDBJ whole genome shotgun (WGS) entry which is preliminary data.</text>
</comment>
<dbReference type="InterPro" id="IPR012867">
    <property type="entry name" value="DUF1648"/>
</dbReference>
<dbReference type="EMBL" id="JAAQOM010000005">
    <property type="protein sequence ID" value="NIA54044.1"/>
    <property type="molecule type" value="Genomic_DNA"/>
</dbReference>
<keyword evidence="1" id="KW-0472">Membrane</keyword>
<dbReference type="RefSeq" id="WP_166859010.1">
    <property type="nucleotide sequence ID" value="NZ_JAAQOM010000005.1"/>
</dbReference>
<accession>A0ABX0PBM0</accession>
<feature type="transmembrane region" description="Helical" evidence="1">
    <location>
        <begin position="49"/>
        <end position="71"/>
    </location>
</feature>
<dbReference type="PANTHER" id="PTHR37810">
    <property type="entry name" value="IMMUNITY PROTEIN SDPI"/>
    <property type="match status" value="1"/>
</dbReference>
<protein>
    <submittedName>
        <fullName evidence="3">DUF1648 domain-containing protein</fullName>
    </submittedName>
</protein>
<feature type="transmembrane region" description="Helical" evidence="1">
    <location>
        <begin position="83"/>
        <end position="104"/>
    </location>
</feature>
<gene>
    <name evidence="3" type="ORF">HAV22_10350</name>
</gene>
<keyword evidence="1" id="KW-0812">Transmembrane</keyword>
<dbReference type="InterPro" id="IPR025962">
    <property type="entry name" value="SdpI/YhfL"/>
</dbReference>
<feature type="transmembrane region" description="Helical" evidence="1">
    <location>
        <begin position="161"/>
        <end position="179"/>
    </location>
</feature>
<keyword evidence="1" id="KW-1133">Transmembrane helix</keyword>
<feature type="transmembrane region" description="Helical" evidence="1">
    <location>
        <begin position="116"/>
        <end position="135"/>
    </location>
</feature>
<evidence type="ECO:0000259" key="2">
    <source>
        <dbReference type="Pfam" id="PF07853"/>
    </source>
</evidence>